<evidence type="ECO:0000313" key="5">
    <source>
        <dbReference type="EMBL" id="RAK36800.1"/>
    </source>
</evidence>
<keyword evidence="2" id="KW-0547">Nucleotide-binding</keyword>
<evidence type="ECO:0000313" key="6">
    <source>
        <dbReference type="Proteomes" id="UP000249341"/>
    </source>
</evidence>
<gene>
    <name evidence="5" type="ORF">B0I29_10762</name>
</gene>
<dbReference type="InterPro" id="IPR014746">
    <property type="entry name" value="Gln_synth/guanido_kin_cat_dom"/>
</dbReference>
<dbReference type="GO" id="GO:0004357">
    <property type="term" value="F:glutamate-cysteine ligase activity"/>
    <property type="evidence" value="ECO:0007669"/>
    <property type="project" value="UniProtKB-EC"/>
</dbReference>
<dbReference type="NCBIfam" id="TIGR02050">
    <property type="entry name" value="gshA_cyan_rel"/>
    <property type="match status" value="1"/>
</dbReference>
<name>A0A327ZC16_9ACTN</name>
<keyword evidence="3" id="KW-0067">ATP-binding</keyword>
<protein>
    <submittedName>
        <fullName evidence="5">Carboxylate-amine ligase</fullName>
    </submittedName>
</protein>
<accession>A0A327ZC16</accession>
<dbReference type="PANTHER" id="PTHR36510">
    <property type="entry name" value="GLUTAMATE--CYSTEINE LIGASE 2-RELATED"/>
    <property type="match status" value="1"/>
</dbReference>
<dbReference type="PANTHER" id="PTHR36510:SF1">
    <property type="entry name" value="GLUTAMATE--CYSTEINE LIGASE 2-RELATED"/>
    <property type="match status" value="1"/>
</dbReference>
<dbReference type="InterPro" id="IPR050141">
    <property type="entry name" value="GCL_type2/YbdK_subfam"/>
</dbReference>
<dbReference type="Gene3D" id="3.30.590.20">
    <property type="match status" value="1"/>
</dbReference>
<dbReference type="InterPro" id="IPR011793">
    <property type="entry name" value="YbdK"/>
</dbReference>
<keyword evidence="1 5" id="KW-0436">Ligase</keyword>
<dbReference type="Proteomes" id="UP000249341">
    <property type="component" value="Unassembled WGS sequence"/>
</dbReference>
<organism evidence="5 6">
    <name type="scientific">Actinoplanes lutulentus</name>
    <dbReference type="NCBI Taxonomy" id="1287878"/>
    <lineage>
        <taxon>Bacteria</taxon>
        <taxon>Bacillati</taxon>
        <taxon>Actinomycetota</taxon>
        <taxon>Actinomycetes</taxon>
        <taxon>Micromonosporales</taxon>
        <taxon>Micromonosporaceae</taxon>
        <taxon>Actinoplanes</taxon>
    </lineage>
</organism>
<evidence type="ECO:0000256" key="1">
    <source>
        <dbReference type="ARBA" id="ARBA00022598"/>
    </source>
</evidence>
<comment type="catalytic activity">
    <reaction evidence="4">
        <text>L-cysteine + L-glutamate + ATP = gamma-L-glutamyl-L-cysteine + ADP + phosphate + H(+)</text>
        <dbReference type="Rhea" id="RHEA:13285"/>
        <dbReference type="ChEBI" id="CHEBI:15378"/>
        <dbReference type="ChEBI" id="CHEBI:29985"/>
        <dbReference type="ChEBI" id="CHEBI:30616"/>
        <dbReference type="ChEBI" id="CHEBI:35235"/>
        <dbReference type="ChEBI" id="CHEBI:43474"/>
        <dbReference type="ChEBI" id="CHEBI:58173"/>
        <dbReference type="ChEBI" id="CHEBI:456216"/>
        <dbReference type="EC" id="6.3.2.2"/>
    </reaction>
</comment>
<sequence length="363" mass="38857">MPPGRAGSHADHVLTMGVEEEFFLLEPDGAVAPKASEVVRRLGGDHRVKPEYMAYQLETTTSVQTGLDRLRRELTELRVIASDAAGLSGTYLVASGAAPFRAGPVDALSEQGRYREVARRFPAATEAGACCGCHVHIGVSDRDLAAAVLTRLRPWLPALLTLTVNSPVSGAGDTGWASYRYPTQLRWPTFRPPGIWPDAERYDNDVRGLIDAGTAIDAAGVHFLGRISARYPTIEIRVADTGLSVDDTVLFAGVTRALVAALIDDIRDGAKVLPPAGRLVSDQLLAAARGASGTGDEAARLLKKITPQLDAMGDTAEIYAGVERLRREGTGAERQRQLFQRYGPTSGFVGALAAETVPVMLFR</sequence>
<evidence type="ECO:0000256" key="4">
    <source>
        <dbReference type="ARBA" id="ARBA00048819"/>
    </source>
</evidence>
<dbReference type="AlphaFoldDB" id="A0A327ZC16"/>
<proteinExistence type="predicted"/>
<evidence type="ECO:0000256" key="3">
    <source>
        <dbReference type="ARBA" id="ARBA00022840"/>
    </source>
</evidence>
<reference evidence="5 6" key="1">
    <citation type="submission" date="2018-06" db="EMBL/GenBank/DDBJ databases">
        <title>Genomic Encyclopedia of Type Strains, Phase III (KMG-III): the genomes of soil and plant-associated and newly described type strains.</title>
        <authorList>
            <person name="Whitman W."/>
        </authorList>
    </citation>
    <scope>NUCLEOTIDE SEQUENCE [LARGE SCALE GENOMIC DNA]</scope>
    <source>
        <strain evidence="5 6">CGMCC 4.7090</strain>
    </source>
</reference>
<dbReference type="SUPFAM" id="SSF55931">
    <property type="entry name" value="Glutamine synthetase/guanido kinase"/>
    <property type="match status" value="1"/>
</dbReference>
<dbReference type="InterPro" id="IPR006336">
    <property type="entry name" value="GCS2"/>
</dbReference>
<dbReference type="EMBL" id="QLMJ01000007">
    <property type="protein sequence ID" value="RAK36800.1"/>
    <property type="molecule type" value="Genomic_DNA"/>
</dbReference>
<keyword evidence="6" id="KW-1185">Reference proteome</keyword>
<dbReference type="GO" id="GO:0042398">
    <property type="term" value="P:modified amino acid biosynthetic process"/>
    <property type="evidence" value="ECO:0007669"/>
    <property type="project" value="InterPro"/>
</dbReference>
<evidence type="ECO:0000256" key="2">
    <source>
        <dbReference type="ARBA" id="ARBA00022741"/>
    </source>
</evidence>
<dbReference type="Pfam" id="PF04107">
    <property type="entry name" value="GCS2"/>
    <property type="match status" value="1"/>
</dbReference>
<dbReference type="GO" id="GO:0005524">
    <property type="term" value="F:ATP binding"/>
    <property type="evidence" value="ECO:0007669"/>
    <property type="project" value="UniProtKB-KW"/>
</dbReference>
<comment type="caution">
    <text evidence="5">The sequence shown here is derived from an EMBL/GenBank/DDBJ whole genome shotgun (WGS) entry which is preliminary data.</text>
</comment>